<evidence type="ECO:0000256" key="7">
    <source>
        <dbReference type="ARBA" id="ARBA00038093"/>
    </source>
</evidence>
<dbReference type="EMBL" id="BLAF01000008">
    <property type="protein sequence ID" value="GES18708.1"/>
    <property type="molecule type" value="Genomic_DNA"/>
</dbReference>
<comment type="cofactor">
    <cofactor evidence="1">
        <name>Mg(2+)</name>
        <dbReference type="ChEBI" id="CHEBI:18420"/>
    </cofactor>
</comment>
<protein>
    <recommendedName>
        <fullName evidence="10">Twitching motility protein PilT</fullName>
    </recommendedName>
</protein>
<name>A0A5M3XKR7_9ACTN</name>
<dbReference type="CDD" id="cd18732">
    <property type="entry name" value="PIN_MtVapC4-C5_like"/>
    <property type="match status" value="1"/>
</dbReference>
<dbReference type="PANTHER" id="PTHR33653">
    <property type="entry name" value="RIBONUCLEASE VAPC2"/>
    <property type="match status" value="1"/>
</dbReference>
<evidence type="ECO:0000313" key="9">
    <source>
        <dbReference type="Proteomes" id="UP000377595"/>
    </source>
</evidence>
<sequence length="142" mass="15206">MSRHERGVLDTNIVAAFKLFDPAELPVESAITTVTLGELSRGPYATDDPVKRAGRIAVLQHAEAAFGDPLPYDAEAARMFGQLCAVVYAQGRQPRSRTADLMIAATAASNELPLFTANPKDFDGLERLVDVVAVMRPHGATG</sequence>
<dbReference type="GO" id="GO:0046872">
    <property type="term" value="F:metal ion binding"/>
    <property type="evidence" value="ECO:0007669"/>
    <property type="project" value="UniProtKB-KW"/>
</dbReference>
<evidence type="ECO:0008006" key="10">
    <source>
        <dbReference type="Google" id="ProtNLM"/>
    </source>
</evidence>
<keyword evidence="2" id="KW-1277">Toxin-antitoxin system</keyword>
<dbReference type="Gene3D" id="3.40.50.1010">
    <property type="entry name" value="5'-nuclease"/>
    <property type="match status" value="1"/>
</dbReference>
<evidence type="ECO:0000256" key="2">
    <source>
        <dbReference type="ARBA" id="ARBA00022649"/>
    </source>
</evidence>
<dbReference type="InterPro" id="IPR050556">
    <property type="entry name" value="Type_II_TA_system_RNase"/>
</dbReference>
<dbReference type="InterPro" id="IPR029060">
    <property type="entry name" value="PIN-like_dom_sf"/>
</dbReference>
<dbReference type="Proteomes" id="UP000377595">
    <property type="component" value="Unassembled WGS sequence"/>
</dbReference>
<proteinExistence type="inferred from homology"/>
<dbReference type="GO" id="GO:0004518">
    <property type="term" value="F:nuclease activity"/>
    <property type="evidence" value="ECO:0007669"/>
    <property type="project" value="UniProtKB-KW"/>
</dbReference>
<comment type="caution">
    <text evidence="8">The sequence shown here is derived from an EMBL/GenBank/DDBJ whole genome shotgun (WGS) entry which is preliminary data.</text>
</comment>
<comment type="similarity">
    <text evidence="7">Belongs to the PINc/VapC protein family.</text>
</comment>
<evidence type="ECO:0000313" key="8">
    <source>
        <dbReference type="EMBL" id="GES18708.1"/>
    </source>
</evidence>
<keyword evidence="3" id="KW-0540">Nuclease</keyword>
<keyword evidence="4" id="KW-0479">Metal-binding</keyword>
<dbReference type="SUPFAM" id="SSF88723">
    <property type="entry name" value="PIN domain-like"/>
    <property type="match status" value="1"/>
</dbReference>
<dbReference type="AlphaFoldDB" id="A0A5M3XKR7"/>
<evidence type="ECO:0000256" key="1">
    <source>
        <dbReference type="ARBA" id="ARBA00001946"/>
    </source>
</evidence>
<dbReference type="GO" id="GO:0016787">
    <property type="term" value="F:hydrolase activity"/>
    <property type="evidence" value="ECO:0007669"/>
    <property type="project" value="UniProtKB-KW"/>
</dbReference>
<organism evidence="8 9">
    <name type="scientific">Acrocarpospora pleiomorpha</name>
    <dbReference type="NCBI Taxonomy" id="90975"/>
    <lineage>
        <taxon>Bacteria</taxon>
        <taxon>Bacillati</taxon>
        <taxon>Actinomycetota</taxon>
        <taxon>Actinomycetes</taxon>
        <taxon>Streptosporangiales</taxon>
        <taxon>Streptosporangiaceae</taxon>
        <taxon>Acrocarpospora</taxon>
    </lineage>
</organism>
<dbReference type="PANTHER" id="PTHR33653:SF1">
    <property type="entry name" value="RIBONUCLEASE VAPC2"/>
    <property type="match status" value="1"/>
</dbReference>
<dbReference type="OrthoDB" id="3257696at2"/>
<evidence type="ECO:0000256" key="6">
    <source>
        <dbReference type="ARBA" id="ARBA00022842"/>
    </source>
</evidence>
<evidence type="ECO:0000256" key="4">
    <source>
        <dbReference type="ARBA" id="ARBA00022723"/>
    </source>
</evidence>
<keyword evidence="5" id="KW-0378">Hydrolase</keyword>
<evidence type="ECO:0000256" key="5">
    <source>
        <dbReference type="ARBA" id="ARBA00022801"/>
    </source>
</evidence>
<keyword evidence="9" id="KW-1185">Reference proteome</keyword>
<reference evidence="8 9" key="1">
    <citation type="submission" date="2019-10" db="EMBL/GenBank/DDBJ databases">
        <title>Whole genome shotgun sequence of Acrocarpospora pleiomorpha NBRC 16267.</title>
        <authorList>
            <person name="Ichikawa N."/>
            <person name="Kimura A."/>
            <person name="Kitahashi Y."/>
            <person name="Komaki H."/>
            <person name="Oguchi A."/>
        </authorList>
    </citation>
    <scope>NUCLEOTIDE SEQUENCE [LARGE SCALE GENOMIC DNA]</scope>
    <source>
        <strain evidence="8 9">NBRC 16267</strain>
    </source>
</reference>
<keyword evidence="6" id="KW-0460">Magnesium</keyword>
<gene>
    <name evidence="8" type="ORF">Aple_016030</name>
</gene>
<dbReference type="RefSeq" id="WP_155343830.1">
    <property type="nucleotide sequence ID" value="NZ_BAAAHM010000012.1"/>
</dbReference>
<evidence type="ECO:0000256" key="3">
    <source>
        <dbReference type="ARBA" id="ARBA00022722"/>
    </source>
</evidence>
<accession>A0A5M3XKR7</accession>